<sequence>MVIFPDSYYACSIWVNFSSNAVPEIVFPLTIIAGPIFPRDLSVSIELAFLPISNVFRSIFLCKFTMTCEKKLVVQSSLELDPLFSRHDNLCFFDREALLPVASEEMTTPVTISAQENSVTISLSIQHLAIIFS</sequence>
<organism evidence="1 2">
    <name type="scientific">Halteria grandinella</name>
    <dbReference type="NCBI Taxonomy" id="5974"/>
    <lineage>
        <taxon>Eukaryota</taxon>
        <taxon>Sar</taxon>
        <taxon>Alveolata</taxon>
        <taxon>Ciliophora</taxon>
        <taxon>Intramacronucleata</taxon>
        <taxon>Spirotrichea</taxon>
        <taxon>Stichotrichia</taxon>
        <taxon>Sporadotrichida</taxon>
        <taxon>Halteriidae</taxon>
        <taxon>Halteria</taxon>
    </lineage>
</organism>
<gene>
    <name evidence="1" type="ORF">FGO68_gene16209</name>
</gene>
<accession>A0A8J8NBV4</accession>
<dbReference type="Proteomes" id="UP000785679">
    <property type="component" value="Unassembled WGS sequence"/>
</dbReference>
<dbReference type="EMBL" id="RRYP01026335">
    <property type="protein sequence ID" value="TNV71861.1"/>
    <property type="molecule type" value="Genomic_DNA"/>
</dbReference>
<evidence type="ECO:0000313" key="2">
    <source>
        <dbReference type="Proteomes" id="UP000785679"/>
    </source>
</evidence>
<comment type="caution">
    <text evidence="1">The sequence shown here is derived from an EMBL/GenBank/DDBJ whole genome shotgun (WGS) entry which is preliminary data.</text>
</comment>
<evidence type="ECO:0000313" key="1">
    <source>
        <dbReference type="EMBL" id="TNV71861.1"/>
    </source>
</evidence>
<keyword evidence="2" id="KW-1185">Reference proteome</keyword>
<reference evidence="1" key="1">
    <citation type="submission" date="2019-06" db="EMBL/GenBank/DDBJ databases">
        <authorList>
            <person name="Zheng W."/>
        </authorList>
    </citation>
    <scope>NUCLEOTIDE SEQUENCE</scope>
    <source>
        <strain evidence="1">QDHG01</strain>
    </source>
</reference>
<protein>
    <submittedName>
        <fullName evidence="1">Uncharacterized protein</fullName>
    </submittedName>
</protein>
<dbReference type="AlphaFoldDB" id="A0A8J8NBV4"/>
<proteinExistence type="predicted"/>
<name>A0A8J8NBV4_HALGN</name>